<sequence length="834" mass="94487">MPPPMGGAHRAGPLKQSNKSHKTGQHRSKGAVDLANKGRVGVKVATGRSGQGHRWVQKRKDRKYQMTQLRNKKKAQVWAQKRALGAADAPPILTAWLDCQVQSPDLIPHLEALLGACDPDMLLRRTPRALHLACPRFKQRFAFVQPPTQDLLSVLDSAKVCDSIVFLCSALELESGGLAPALETILAAVLAQGLPTPPGFVLTDMADWPIKRQNAAKKTLLKALNQRFAIDKIFTCQTEAEALLFLRHLGSQKRRTNSLRQRRAHLVAEKVEFLGESALGTLKVTGFVRSQTLSADRLVHLPGLGSYQIQQIESARDEFPLDLHRRTGAHHADIDMGSSVGNVIATPNPTAQESLEMENEPDMFDGEQYLSPEEEALAQQTLLTDGPGPKTVVRVPKGTSEYQAAWIMDQARAAGEENESEEDDEEEDSDEEMIERELQDDDEDEPENEDEYETMTITSEANMDENYDEKHVNFAEEKQLLNKMKEARMEEMFPDEVDTPTDQTARQRFQKYRGLKSFRTSPWDYNENLTPDYARIFQFENFNRTKKRVLNEEVDGAEPGWYVSIYIKDFPQHMALEILANENASQPLVVYSMLPHENKMSVLNFVVKRHSLGHQDPIRSKERLIFHCGFRRFAACPIFSQHTNGSKHKYERFWRENATVVMTVFAPIVFPPANVVVYQELANGRHDLVGTGSLLSCDPNRLVIKRAVLSGAPFKVQKRSAVIRFMFFNREDIAWFKPIELRTKYGRRGHIKEPLGTHGHMKCIFDKPISQQDTVLLNLFKRVFPKWNYDPHVAKPSTGEDLMEDEGSEVLQLKKNPPKSIVKSKSTEDQMACD</sequence>
<keyword evidence="3" id="KW-0539">Nucleus</keyword>
<dbReference type="PROSITE" id="PS51714">
    <property type="entry name" value="G_BMS1"/>
    <property type="match status" value="1"/>
</dbReference>
<dbReference type="InterPro" id="IPR007034">
    <property type="entry name" value="BMS1_TSR1_C"/>
</dbReference>
<comment type="similarity">
    <text evidence="5">Belongs to the TRAFAC class translation factor GTPase superfamily. Bms1-like GTPase family. TSR1 subfamily.</text>
</comment>
<dbReference type="SMART" id="SM00785">
    <property type="entry name" value="AARP2CN"/>
    <property type="match status" value="1"/>
</dbReference>
<dbReference type="GO" id="GO:0000462">
    <property type="term" value="P:maturation of SSU-rRNA from tricistronic rRNA transcript (SSU-rRNA, 5.8S rRNA, LSU-rRNA)"/>
    <property type="evidence" value="ECO:0007669"/>
    <property type="project" value="TreeGrafter"/>
</dbReference>
<dbReference type="Pfam" id="PF04950">
    <property type="entry name" value="RIBIOP_C"/>
    <property type="match status" value="1"/>
</dbReference>
<feature type="compositionally biased region" description="Acidic residues" evidence="7">
    <location>
        <begin position="416"/>
        <end position="452"/>
    </location>
</feature>
<comment type="caution">
    <text evidence="9">The sequence shown here is derived from an EMBL/GenBank/DDBJ whole genome shotgun (WGS) entry which is preliminary data.</text>
</comment>
<dbReference type="STRING" id="6832.A0A553PCR1"/>
<dbReference type="GO" id="GO:0003924">
    <property type="term" value="F:GTPase activity"/>
    <property type="evidence" value="ECO:0007669"/>
    <property type="project" value="TreeGrafter"/>
</dbReference>
<evidence type="ECO:0000256" key="2">
    <source>
        <dbReference type="ARBA" id="ARBA00022517"/>
    </source>
</evidence>
<dbReference type="InterPro" id="IPR030387">
    <property type="entry name" value="G_Bms1/Tsr1_dom"/>
</dbReference>
<dbReference type="SMART" id="SM01362">
    <property type="entry name" value="DUF663"/>
    <property type="match status" value="1"/>
</dbReference>
<organism evidence="9 10">
    <name type="scientific">Tigriopus californicus</name>
    <name type="common">Marine copepod</name>
    <dbReference type="NCBI Taxonomy" id="6832"/>
    <lineage>
        <taxon>Eukaryota</taxon>
        <taxon>Metazoa</taxon>
        <taxon>Ecdysozoa</taxon>
        <taxon>Arthropoda</taxon>
        <taxon>Crustacea</taxon>
        <taxon>Multicrustacea</taxon>
        <taxon>Hexanauplia</taxon>
        <taxon>Copepoda</taxon>
        <taxon>Harpacticoida</taxon>
        <taxon>Harpacticidae</taxon>
        <taxon>Tigriopus</taxon>
    </lineage>
</organism>
<dbReference type="Proteomes" id="UP000318571">
    <property type="component" value="Chromosome 2"/>
</dbReference>
<gene>
    <name evidence="9" type="ORF">TCAL_06410</name>
</gene>
<feature type="domain" description="Bms1-type G" evidence="8">
    <location>
        <begin position="89"/>
        <end position="255"/>
    </location>
</feature>
<dbReference type="Pfam" id="PF08142">
    <property type="entry name" value="AARP2CN"/>
    <property type="match status" value="1"/>
</dbReference>
<dbReference type="GO" id="GO:0000479">
    <property type="term" value="P:endonucleolytic cleavage of tricistronic rRNA transcript (SSU-rRNA, 5.8S rRNA, LSU-rRNA)"/>
    <property type="evidence" value="ECO:0007669"/>
    <property type="project" value="TreeGrafter"/>
</dbReference>
<dbReference type="GO" id="GO:0030688">
    <property type="term" value="C:preribosome, small subunit precursor"/>
    <property type="evidence" value="ECO:0007669"/>
    <property type="project" value="TreeGrafter"/>
</dbReference>
<reference evidence="9 10" key="1">
    <citation type="journal article" date="2018" name="Nat. Ecol. Evol.">
        <title>Genomic signatures of mitonuclear coevolution across populations of Tigriopus californicus.</title>
        <authorList>
            <person name="Barreto F.S."/>
            <person name="Watson E.T."/>
            <person name="Lima T.G."/>
            <person name="Willett C.S."/>
            <person name="Edmands S."/>
            <person name="Li W."/>
            <person name="Burton R.S."/>
        </authorList>
    </citation>
    <scope>NUCLEOTIDE SEQUENCE [LARGE SCALE GENOMIC DNA]</scope>
    <source>
        <strain evidence="9 10">San Diego</strain>
    </source>
</reference>
<accession>A0A553PCR1</accession>
<feature type="region of interest" description="Disordered" evidence="7">
    <location>
        <begin position="796"/>
        <end position="834"/>
    </location>
</feature>
<dbReference type="InterPro" id="IPR012948">
    <property type="entry name" value="AARP2CN"/>
</dbReference>
<feature type="region of interest" description="Disordered" evidence="7">
    <location>
        <begin position="412"/>
        <end position="452"/>
    </location>
</feature>
<evidence type="ECO:0000256" key="6">
    <source>
        <dbReference type="ARBA" id="ARBA00040070"/>
    </source>
</evidence>
<name>A0A553PCR1_TIGCA</name>
<evidence type="ECO:0000313" key="9">
    <source>
        <dbReference type="EMBL" id="TRY75463.1"/>
    </source>
</evidence>
<evidence type="ECO:0000256" key="4">
    <source>
        <dbReference type="ARBA" id="ARBA00037087"/>
    </source>
</evidence>
<feature type="compositionally biased region" description="Basic residues" evidence="7">
    <location>
        <begin position="18"/>
        <end position="29"/>
    </location>
</feature>
<keyword evidence="10" id="KW-1185">Reference proteome</keyword>
<comment type="subcellular location">
    <subcellularLocation>
        <location evidence="1">Nucleus</location>
        <location evidence="1">Nucleolus</location>
    </subcellularLocation>
</comment>
<evidence type="ECO:0000256" key="3">
    <source>
        <dbReference type="ARBA" id="ARBA00023242"/>
    </source>
</evidence>
<evidence type="ECO:0000256" key="5">
    <source>
        <dbReference type="ARBA" id="ARBA00038288"/>
    </source>
</evidence>
<feature type="region of interest" description="Disordered" evidence="7">
    <location>
        <begin position="1"/>
        <end position="38"/>
    </location>
</feature>
<keyword evidence="2" id="KW-0690">Ribosome biogenesis</keyword>
<dbReference type="InterPro" id="IPR039761">
    <property type="entry name" value="Bms1/Tsr1"/>
</dbReference>
<comment type="function">
    <text evidence="4">Required during maturation of the 40S ribosomal subunit in the nucleolus.</text>
</comment>
<dbReference type="PANTHER" id="PTHR12858">
    <property type="entry name" value="RIBOSOME BIOGENESIS PROTEIN"/>
    <property type="match status" value="1"/>
</dbReference>
<evidence type="ECO:0000256" key="1">
    <source>
        <dbReference type="ARBA" id="ARBA00004604"/>
    </source>
</evidence>
<dbReference type="EMBL" id="VCGU01000005">
    <property type="protein sequence ID" value="TRY75463.1"/>
    <property type="molecule type" value="Genomic_DNA"/>
</dbReference>
<evidence type="ECO:0000259" key="8">
    <source>
        <dbReference type="PROSITE" id="PS51714"/>
    </source>
</evidence>
<dbReference type="AlphaFoldDB" id="A0A553PCR1"/>
<dbReference type="OMA" id="MNLPRFK"/>
<dbReference type="PANTHER" id="PTHR12858:SF1">
    <property type="entry name" value="PRE-RRNA-PROCESSING PROTEIN TSR1 HOMOLOG"/>
    <property type="match status" value="1"/>
</dbReference>
<dbReference type="GO" id="GO:0005525">
    <property type="term" value="F:GTP binding"/>
    <property type="evidence" value="ECO:0007669"/>
    <property type="project" value="TreeGrafter"/>
</dbReference>
<dbReference type="Pfam" id="PF22298">
    <property type="entry name" value="Tsr1_G-like"/>
    <property type="match status" value="1"/>
</dbReference>
<dbReference type="GO" id="GO:0005730">
    <property type="term" value="C:nucleolus"/>
    <property type="evidence" value="ECO:0007669"/>
    <property type="project" value="UniProtKB-SubCell"/>
</dbReference>
<protein>
    <recommendedName>
        <fullName evidence="6">Pre-rRNA-processing protein TSR1 homolog</fullName>
    </recommendedName>
</protein>
<dbReference type="GO" id="GO:0034511">
    <property type="term" value="F:U3 snoRNA binding"/>
    <property type="evidence" value="ECO:0007669"/>
    <property type="project" value="TreeGrafter"/>
</dbReference>
<evidence type="ECO:0000313" key="10">
    <source>
        <dbReference type="Proteomes" id="UP000318571"/>
    </source>
</evidence>
<proteinExistence type="inferred from homology"/>
<evidence type="ECO:0000256" key="7">
    <source>
        <dbReference type="SAM" id="MobiDB-lite"/>
    </source>
</evidence>